<keyword evidence="3" id="KW-1185">Reference proteome</keyword>
<evidence type="ECO:0000313" key="3">
    <source>
        <dbReference type="Proteomes" id="UP000317977"/>
    </source>
</evidence>
<sequence>MPTTIKTSANPATMVARRWVAAMVLTYAFLGMNAKSASAYTPEDPIVQKMIDGGISYLESLPADNSNENGGTTGLTGYAHFKVRHDAENPVVKRGIQWAVNYAKNLHGGNSHSHTANYEIAVAVLLLAAVDPVHYRPELETLQEYLMSVQLPNGPFDYPGEKSGDVSQTQYVMLAIWTLDRIGIPLEYDRVVACLQWLLRVQDIDGAWPYKGVDPGVGRPNIRQTQSVGYSMGLAGGSSILIAGDALRLWGDTGTDQDDPGIVGLPEAIKLFIEDSNQNRRQKVKISQEPVKRSINFLEQWLAKNPYKRGGMDWYYYIIYTTERYESFIEISQGSAKDPSPAWYNTIVEQLRGYQSPEGGWKDRSHSQPAQSTAFALLFLIRSTQKTIFSMSAGTLEGGYGLPKDTTNIRVDGTQIKGKAIASQVTDLLKILESDDTSETEGKSLPDDLELDPTPAGRRAQLDRLERLVRGSKSWQARRVAAKLLGKSDELRVAPALIFALSDPDKPTRRFARDGLRFISRKFEGFGMPDDPTETETDQAQDAWRAWYRTVDPTFVFLDYDL</sequence>
<organism evidence="2 3">
    <name type="scientific">Rubripirellula reticaptiva</name>
    <dbReference type="NCBI Taxonomy" id="2528013"/>
    <lineage>
        <taxon>Bacteria</taxon>
        <taxon>Pseudomonadati</taxon>
        <taxon>Planctomycetota</taxon>
        <taxon>Planctomycetia</taxon>
        <taxon>Pirellulales</taxon>
        <taxon>Pirellulaceae</taxon>
        <taxon>Rubripirellula</taxon>
    </lineage>
</organism>
<name>A0A5C6F753_9BACT</name>
<feature type="region of interest" description="Disordered" evidence="1">
    <location>
        <begin position="436"/>
        <end position="457"/>
    </location>
</feature>
<dbReference type="InterPro" id="IPR011989">
    <property type="entry name" value="ARM-like"/>
</dbReference>
<dbReference type="Gene3D" id="1.50.10.20">
    <property type="match status" value="1"/>
</dbReference>
<evidence type="ECO:0000313" key="2">
    <source>
        <dbReference type="EMBL" id="TWU57218.1"/>
    </source>
</evidence>
<dbReference type="RefSeq" id="WP_246151278.1">
    <property type="nucleotide sequence ID" value="NZ_SJPX01000001.1"/>
</dbReference>
<reference evidence="2 3" key="1">
    <citation type="submission" date="2019-02" db="EMBL/GenBank/DDBJ databases">
        <title>Deep-cultivation of Planctomycetes and their phenomic and genomic characterization uncovers novel biology.</title>
        <authorList>
            <person name="Wiegand S."/>
            <person name="Jogler M."/>
            <person name="Boedeker C."/>
            <person name="Pinto D."/>
            <person name="Vollmers J."/>
            <person name="Rivas-Marin E."/>
            <person name="Kohn T."/>
            <person name="Peeters S.H."/>
            <person name="Heuer A."/>
            <person name="Rast P."/>
            <person name="Oberbeckmann S."/>
            <person name="Bunk B."/>
            <person name="Jeske O."/>
            <person name="Meyerdierks A."/>
            <person name="Storesund J.E."/>
            <person name="Kallscheuer N."/>
            <person name="Luecker S."/>
            <person name="Lage O.M."/>
            <person name="Pohl T."/>
            <person name="Merkel B.J."/>
            <person name="Hornburger P."/>
            <person name="Mueller R.-W."/>
            <person name="Bruemmer F."/>
            <person name="Labrenz M."/>
            <person name="Spormann A.M."/>
            <person name="Op Den Camp H."/>
            <person name="Overmann J."/>
            <person name="Amann R."/>
            <person name="Jetten M.S.M."/>
            <person name="Mascher T."/>
            <person name="Medema M.H."/>
            <person name="Devos D.P."/>
            <person name="Kaster A.-K."/>
            <person name="Ovreas L."/>
            <person name="Rohde M."/>
            <person name="Galperin M.Y."/>
            <person name="Jogler C."/>
        </authorList>
    </citation>
    <scope>NUCLEOTIDE SEQUENCE [LARGE SCALE GENOMIC DNA]</scope>
    <source>
        <strain evidence="2 3">Poly59</strain>
    </source>
</reference>
<dbReference type="InterPro" id="IPR008930">
    <property type="entry name" value="Terpenoid_cyclase/PrenylTrfase"/>
</dbReference>
<evidence type="ECO:0008006" key="4">
    <source>
        <dbReference type="Google" id="ProtNLM"/>
    </source>
</evidence>
<accession>A0A5C6F753</accession>
<dbReference type="AlphaFoldDB" id="A0A5C6F753"/>
<dbReference type="Proteomes" id="UP000317977">
    <property type="component" value="Unassembled WGS sequence"/>
</dbReference>
<dbReference type="SUPFAM" id="SSF48239">
    <property type="entry name" value="Terpenoid cyclases/Protein prenyltransferases"/>
    <property type="match status" value="1"/>
</dbReference>
<protein>
    <recommendedName>
        <fullName evidence="4">Prenyltransferase and squalene oxidase repeat protein</fullName>
    </recommendedName>
</protein>
<dbReference type="EMBL" id="SJPX01000001">
    <property type="protein sequence ID" value="TWU57218.1"/>
    <property type="molecule type" value="Genomic_DNA"/>
</dbReference>
<dbReference type="Gene3D" id="1.25.10.10">
    <property type="entry name" value="Leucine-rich Repeat Variant"/>
    <property type="match status" value="1"/>
</dbReference>
<gene>
    <name evidence="2" type="ORF">Poly59_01250</name>
</gene>
<evidence type="ECO:0000256" key="1">
    <source>
        <dbReference type="SAM" id="MobiDB-lite"/>
    </source>
</evidence>
<proteinExistence type="predicted"/>
<comment type="caution">
    <text evidence="2">The sequence shown here is derived from an EMBL/GenBank/DDBJ whole genome shotgun (WGS) entry which is preliminary data.</text>
</comment>